<gene>
    <name evidence="3" type="ORF">SAMN02745133_00948</name>
</gene>
<evidence type="ECO:0000313" key="4">
    <source>
        <dbReference type="Proteomes" id="UP000184148"/>
    </source>
</evidence>
<protein>
    <submittedName>
        <fullName evidence="3">Glycosyltransferase involved in cell wall bisynthesis</fullName>
    </submittedName>
</protein>
<sequence>MKLIVQIPCFNEEKTLPFTIRDIPRKIPGIDKVEILIIDDGSTDRTIEVAKKLGVDHIISNGINKGLAKTFSIGIDACLKLGADIIVNTDGDNQYNGRDIPKLITPILEGKADVVIGDRQTDTIKHFSFLKKKLQKLGSFIVRKASRTNVRDAASGFRAFSREAALHLNVISDFSYTMETLIALGRKKLNIIDVPINTNERLRESRLFKGMLSYINRSGGTIVRTYCMYRGLKTFLILGGISIILGICTGLRFLYFYFSGSGNGHIQSLILAAILIILGFQTVIFGILADAINANRKINDDILYRIKKLEYTYIEDPEFVRIKNTKVV</sequence>
<keyword evidence="3" id="KW-0808">Transferase</keyword>
<accession>A0A1M4VIX3</accession>
<dbReference type="Pfam" id="PF00535">
    <property type="entry name" value="Glycos_transf_2"/>
    <property type="match status" value="1"/>
</dbReference>
<name>A0A1M4VIX3_9FIRM</name>
<organism evidence="3 4">
    <name type="scientific">Desulforamulus putei DSM 12395</name>
    <dbReference type="NCBI Taxonomy" id="1121429"/>
    <lineage>
        <taxon>Bacteria</taxon>
        <taxon>Bacillati</taxon>
        <taxon>Bacillota</taxon>
        <taxon>Clostridia</taxon>
        <taxon>Eubacteriales</taxon>
        <taxon>Peptococcaceae</taxon>
        <taxon>Desulforamulus</taxon>
    </lineage>
</organism>
<dbReference type="EMBL" id="FQUY01000004">
    <property type="protein sequence ID" value="SHE68908.1"/>
    <property type="molecule type" value="Genomic_DNA"/>
</dbReference>
<keyword evidence="4" id="KW-1185">Reference proteome</keyword>
<feature type="transmembrane region" description="Helical" evidence="1">
    <location>
        <begin position="234"/>
        <end position="257"/>
    </location>
</feature>
<proteinExistence type="predicted"/>
<keyword evidence="1" id="KW-0812">Transmembrane</keyword>
<dbReference type="InterPro" id="IPR050256">
    <property type="entry name" value="Glycosyltransferase_2"/>
</dbReference>
<dbReference type="CDD" id="cd04179">
    <property type="entry name" value="DPM_DPG-synthase_like"/>
    <property type="match status" value="1"/>
</dbReference>
<keyword evidence="1" id="KW-1133">Transmembrane helix</keyword>
<dbReference type="Gene3D" id="3.90.550.10">
    <property type="entry name" value="Spore Coat Polysaccharide Biosynthesis Protein SpsA, Chain A"/>
    <property type="match status" value="1"/>
</dbReference>
<dbReference type="AlphaFoldDB" id="A0A1M4VIX3"/>
<dbReference type="OrthoDB" id="9810303at2"/>
<feature type="transmembrane region" description="Helical" evidence="1">
    <location>
        <begin position="269"/>
        <end position="289"/>
    </location>
</feature>
<evidence type="ECO:0000256" key="1">
    <source>
        <dbReference type="SAM" id="Phobius"/>
    </source>
</evidence>
<dbReference type="InterPro" id="IPR001173">
    <property type="entry name" value="Glyco_trans_2-like"/>
</dbReference>
<dbReference type="InterPro" id="IPR029044">
    <property type="entry name" value="Nucleotide-diphossugar_trans"/>
</dbReference>
<dbReference type="GO" id="GO:0016740">
    <property type="term" value="F:transferase activity"/>
    <property type="evidence" value="ECO:0007669"/>
    <property type="project" value="UniProtKB-KW"/>
</dbReference>
<evidence type="ECO:0000313" key="3">
    <source>
        <dbReference type="EMBL" id="SHE68908.1"/>
    </source>
</evidence>
<feature type="domain" description="Glycosyltransferase 2-like" evidence="2">
    <location>
        <begin position="6"/>
        <end position="165"/>
    </location>
</feature>
<dbReference type="RefSeq" id="WP_073236482.1">
    <property type="nucleotide sequence ID" value="NZ_FQUY01000004.1"/>
</dbReference>
<dbReference type="Proteomes" id="UP000184148">
    <property type="component" value="Unassembled WGS sequence"/>
</dbReference>
<evidence type="ECO:0000259" key="2">
    <source>
        <dbReference type="Pfam" id="PF00535"/>
    </source>
</evidence>
<reference evidence="4" key="1">
    <citation type="submission" date="2016-11" db="EMBL/GenBank/DDBJ databases">
        <authorList>
            <person name="Varghese N."/>
            <person name="Submissions S."/>
        </authorList>
    </citation>
    <scope>NUCLEOTIDE SEQUENCE [LARGE SCALE GENOMIC DNA]</scope>
    <source>
        <strain evidence="4">DSM 12395</strain>
    </source>
</reference>
<keyword evidence="1" id="KW-0472">Membrane</keyword>
<dbReference type="STRING" id="1121429.SAMN02745133_00948"/>
<dbReference type="PANTHER" id="PTHR48090:SF7">
    <property type="entry name" value="RFBJ PROTEIN"/>
    <property type="match status" value="1"/>
</dbReference>
<dbReference type="SUPFAM" id="SSF53448">
    <property type="entry name" value="Nucleotide-diphospho-sugar transferases"/>
    <property type="match status" value="1"/>
</dbReference>
<dbReference type="PANTHER" id="PTHR48090">
    <property type="entry name" value="UNDECAPRENYL-PHOSPHATE 4-DEOXY-4-FORMAMIDO-L-ARABINOSE TRANSFERASE-RELATED"/>
    <property type="match status" value="1"/>
</dbReference>